<evidence type="ECO:0000256" key="5">
    <source>
        <dbReference type="ARBA" id="ARBA00023136"/>
    </source>
</evidence>
<feature type="transmembrane region" description="Helical" evidence="6">
    <location>
        <begin position="7"/>
        <end position="26"/>
    </location>
</feature>
<evidence type="ECO:0000256" key="6">
    <source>
        <dbReference type="SAM" id="Phobius"/>
    </source>
</evidence>
<gene>
    <name evidence="7" type="ORF">EJA10_15200</name>
</gene>
<comment type="subcellular location">
    <subcellularLocation>
        <location evidence="1">Cell membrane</location>
        <topology evidence="1">Multi-pass membrane protein</topology>
    </subcellularLocation>
</comment>
<feature type="transmembrane region" description="Helical" evidence="6">
    <location>
        <begin position="32"/>
        <end position="49"/>
    </location>
</feature>
<dbReference type="PANTHER" id="PTHR33931">
    <property type="entry name" value="HOLIN-LIKE PROTEIN CIDA-RELATED"/>
    <property type="match status" value="1"/>
</dbReference>
<evidence type="ECO:0000256" key="1">
    <source>
        <dbReference type="ARBA" id="ARBA00004651"/>
    </source>
</evidence>
<evidence type="ECO:0000313" key="8">
    <source>
        <dbReference type="Proteomes" id="UP000279911"/>
    </source>
</evidence>
<organism evidence="7 8">
    <name type="scientific">Mesobacillus subterraneus</name>
    <dbReference type="NCBI Taxonomy" id="285983"/>
    <lineage>
        <taxon>Bacteria</taxon>
        <taxon>Bacillati</taxon>
        <taxon>Bacillota</taxon>
        <taxon>Bacilli</taxon>
        <taxon>Bacillales</taxon>
        <taxon>Bacillaceae</taxon>
        <taxon>Mesobacillus</taxon>
    </lineage>
</organism>
<dbReference type="PANTHER" id="PTHR33931:SF2">
    <property type="entry name" value="HOLIN-LIKE PROTEIN CIDA"/>
    <property type="match status" value="1"/>
</dbReference>
<dbReference type="GO" id="GO:0016787">
    <property type="term" value="F:hydrolase activity"/>
    <property type="evidence" value="ECO:0007669"/>
    <property type="project" value="UniProtKB-KW"/>
</dbReference>
<evidence type="ECO:0000256" key="4">
    <source>
        <dbReference type="ARBA" id="ARBA00022989"/>
    </source>
</evidence>
<dbReference type="Pfam" id="PF03788">
    <property type="entry name" value="LrgA"/>
    <property type="match status" value="1"/>
</dbReference>
<feature type="transmembrane region" description="Helical" evidence="6">
    <location>
        <begin position="94"/>
        <end position="117"/>
    </location>
</feature>
<keyword evidence="5 6" id="KW-0472">Membrane</keyword>
<dbReference type="OrthoDB" id="3176438at2"/>
<dbReference type="Proteomes" id="UP000279911">
    <property type="component" value="Unassembled WGS sequence"/>
</dbReference>
<dbReference type="EMBL" id="RSFW01000017">
    <property type="protein sequence ID" value="RSD26167.1"/>
    <property type="molecule type" value="Genomic_DNA"/>
</dbReference>
<keyword evidence="3 6" id="KW-0812">Transmembrane</keyword>
<keyword evidence="7" id="KW-0378">Hydrolase</keyword>
<feature type="transmembrane region" description="Helical" evidence="6">
    <location>
        <begin position="69"/>
        <end position="88"/>
    </location>
</feature>
<keyword evidence="4 6" id="KW-1133">Transmembrane helix</keyword>
<sequence length="132" mass="14510">MKFGKLVKFILQIAGLILLNKIGFLFVDFFDLLIPGNVVGMVLLFLLLWSRLVRLEWIEDASDFLVKHLSFFFVSISVGLMTLGGLLAKNGLQLAIILVFSAIIGMAFAGFASHVLIQRKGGAKAGNPDHDF</sequence>
<evidence type="ECO:0000256" key="2">
    <source>
        <dbReference type="ARBA" id="ARBA00022475"/>
    </source>
</evidence>
<evidence type="ECO:0000313" key="7">
    <source>
        <dbReference type="EMBL" id="RSD26167.1"/>
    </source>
</evidence>
<dbReference type="RefSeq" id="WP_125480869.1">
    <property type="nucleotide sequence ID" value="NZ_RSFW01000017.1"/>
</dbReference>
<accession>A0A3R9FVM9</accession>
<name>A0A3R9FVM9_9BACI</name>
<protein>
    <submittedName>
        <fullName evidence="7">Murein hydrolase regulator LrgA</fullName>
    </submittedName>
</protein>
<reference evidence="8" key="1">
    <citation type="submission" date="2018-12" db="EMBL/GenBank/DDBJ databases">
        <title>Bacillus chawlae sp. nov., Bacillus glennii sp. nov., and Bacillus saganii sp. nov. Isolated from the Vehicle Assembly Building at Kennedy Space Center where the Viking Spacecraft were Assembled.</title>
        <authorList>
            <person name="Seuylemezian A."/>
            <person name="Vaishampayan P."/>
        </authorList>
    </citation>
    <scope>NUCLEOTIDE SEQUENCE [LARGE SCALE GENOMIC DNA]</scope>
    <source>
        <strain evidence="8">DSM 13966</strain>
    </source>
</reference>
<keyword evidence="2" id="KW-1003">Cell membrane</keyword>
<dbReference type="AlphaFoldDB" id="A0A3R9FVM9"/>
<proteinExistence type="predicted"/>
<evidence type="ECO:0000256" key="3">
    <source>
        <dbReference type="ARBA" id="ARBA00022692"/>
    </source>
</evidence>
<dbReference type="InterPro" id="IPR005538">
    <property type="entry name" value="LrgA/CidA"/>
</dbReference>
<dbReference type="GO" id="GO:0005886">
    <property type="term" value="C:plasma membrane"/>
    <property type="evidence" value="ECO:0007669"/>
    <property type="project" value="UniProtKB-SubCell"/>
</dbReference>
<comment type="caution">
    <text evidence="7">The sequence shown here is derived from an EMBL/GenBank/DDBJ whole genome shotgun (WGS) entry which is preliminary data.</text>
</comment>